<evidence type="ECO:0000256" key="1">
    <source>
        <dbReference type="SAM" id="MobiDB-lite"/>
    </source>
</evidence>
<dbReference type="GeneID" id="90037459"/>
<sequence length="697" mass="74923">MMNSNYDAQAQQQYQQIFSNAALFGGLGGPPAPPSFASLQSSWQINQGPAPTQSPSVTPDQIQQHLQQQPQPSVQQQLPPASAAPKKKRAAPEPTAAPKKKAATKKATESPAPTPPPVELPIMSEKDPVTALRIRIATAFKNLLDDKPALVDRLIEIGLAIPDEAYGKTSKFDLRETYITYLSSLLTSVNKDIWRMLASNLKFLARLRNWLVFDYKANDFAKVGLLVGILTRMSPKMDDLDTVKLTKPLVLVSKKADGAVSESAKKLLSKASASDKEDSPAPSAKSSAASSQLNRSALSSISIKKRPKASDAASGTATPATTVHPPPSTSAAATAPSATTSTSSASPATATSSSASTAPATATTSSTPTTSTPAGNSAFFQGLRKPAVSKPSEPAKPAPRVMSLVSSMLNKSSDPEADKPTDSKPATSSKPKRKKSVSWKTDADLVAVRYFESDVSERPSRKDRKNARELDKDEGFRMGHRQFSADDDGMGGSAGEHEPHEAEENEVLEWYAPAAIDFSKCERFGAGQVSRNMQKRGGSQLAESPESEVQKKREEGVLVEMYFEDSEIPDSAREPAGEENGQEKQEEEEPKTIAVPERLKLEWAEYKAHGPRALKQSHQQQTTRPAEETAGLVNQLTNPVVLQHLLPFLTPEQQTLKQGLTLFSSVFPPTENGGGKVGEMNYEALAAMLKVAGVVCR</sequence>
<dbReference type="EMBL" id="JBBJBU010000001">
    <property type="protein sequence ID" value="KAK7208615.1"/>
    <property type="molecule type" value="Genomic_DNA"/>
</dbReference>
<feature type="compositionally biased region" description="Basic and acidic residues" evidence="1">
    <location>
        <begin position="413"/>
        <end position="422"/>
    </location>
</feature>
<feature type="region of interest" description="Disordered" evidence="1">
    <location>
        <begin position="271"/>
        <end position="379"/>
    </location>
</feature>
<dbReference type="Proteomes" id="UP001498771">
    <property type="component" value="Unassembled WGS sequence"/>
</dbReference>
<organism evidence="2 3">
    <name type="scientific">Myxozyma melibiosi</name>
    <dbReference type="NCBI Taxonomy" id="54550"/>
    <lineage>
        <taxon>Eukaryota</taxon>
        <taxon>Fungi</taxon>
        <taxon>Dikarya</taxon>
        <taxon>Ascomycota</taxon>
        <taxon>Saccharomycotina</taxon>
        <taxon>Lipomycetes</taxon>
        <taxon>Lipomycetales</taxon>
        <taxon>Lipomycetaceae</taxon>
        <taxon>Myxozyma</taxon>
    </lineage>
</organism>
<keyword evidence="3" id="KW-1185">Reference proteome</keyword>
<feature type="compositionally biased region" description="Low complexity" evidence="1">
    <location>
        <begin position="59"/>
        <end position="84"/>
    </location>
</feature>
<gene>
    <name evidence="2" type="ORF">BZA70DRAFT_274220</name>
</gene>
<feature type="compositionally biased region" description="Polar residues" evidence="1">
    <location>
        <begin position="292"/>
        <end position="302"/>
    </location>
</feature>
<evidence type="ECO:0000313" key="3">
    <source>
        <dbReference type="Proteomes" id="UP001498771"/>
    </source>
</evidence>
<feature type="region of interest" description="Disordered" evidence="1">
    <location>
        <begin position="408"/>
        <end position="439"/>
    </location>
</feature>
<reference evidence="2 3" key="1">
    <citation type="submission" date="2024-03" db="EMBL/GenBank/DDBJ databases">
        <title>Genome-scale model development and genomic sequencing of the oleaginous clade Lipomyces.</title>
        <authorList>
            <consortium name="Lawrence Berkeley National Laboratory"/>
            <person name="Czajka J.J."/>
            <person name="Han Y."/>
            <person name="Kim J."/>
            <person name="Mondo S.J."/>
            <person name="Hofstad B.A."/>
            <person name="Robles A."/>
            <person name="Haridas S."/>
            <person name="Riley R."/>
            <person name="LaButti K."/>
            <person name="Pangilinan J."/>
            <person name="Andreopoulos W."/>
            <person name="Lipzen A."/>
            <person name="Yan J."/>
            <person name="Wang M."/>
            <person name="Ng V."/>
            <person name="Grigoriev I.V."/>
            <person name="Spatafora J.W."/>
            <person name="Magnuson J.K."/>
            <person name="Baker S.E."/>
            <person name="Pomraning K.R."/>
        </authorList>
    </citation>
    <scope>NUCLEOTIDE SEQUENCE [LARGE SCALE GENOMIC DNA]</scope>
    <source>
        <strain evidence="2 3">Phaff 52-87</strain>
    </source>
</reference>
<feature type="compositionally biased region" description="Basic and acidic residues" evidence="1">
    <location>
        <begin position="453"/>
        <end position="477"/>
    </location>
</feature>
<feature type="compositionally biased region" description="Low complexity" evidence="1">
    <location>
        <begin position="280"/>
        <end position="291"/>
    </location>
</feature>
<feature type="region of interest" description="Disordered" evidence="1">
    <location>
        <begin position="531"/>
        <end position="593"/>
    </location>
</feature>
<feature type="compositionally biased region" description="Basic and acidic residues" evidence="1">
    <location>
        <begin position="570"/>
        <end position="584"/>
    </location>
</feature>
<feature type="region of interest" description="Disordered" evidence="1">
    <location>
        <begin position="453"/>
        <end position="504"/>
    </location>
</feature>
<protein>
    <submittedName>
        <fullName evidence="2">Uncharacterized protein</fullName>
    </submittedName>
</protein>
<proteinExistence type="predicted"/>
<accession>A0ABR1FFK0</accession>
<feature type="compositionally biased region" description="Low complexity" evidence="1">
    <location>
        <begin position="316"/>
        <end position="374"/>
    </location>
</feature>
<feature type="region of interest" description="Disordered" evidence="1">
    <location>
        <begin position="29"/>
        <end position="122"/>
    </location>
</feature>
<evidence type="ECO:0000313" key="2">
    <source>
        <dbReference type="EMBL" id="KAK7208615.1"/>
    </source>
</evidence>
<feature type="compositionally biased region" description="Polar residues" evidence="1">
    <location>
        <begin position="40"/>
        <end position="58"/>
    </location>
</feature>
<dbReference type="RefSeq" id="XP_064771648.1">
    <property type="nucleotide sequence ID" value="XM_064911947.1"/>
</dbReference>
<comment type="caution">
    <text evidence="2">The sequence shown here is derived from an EMBL/GenBank/DDBJ whole genome shotgun (WGS) entry which is preliminary data.</text>
</comment>
<name>A0ABR1FFK0_9ASCO</name>